<dbReference type="Pfam" id="PF06431">
    <property type="entry name" value="Polyoma_lg_T_C"/>
    <property type="match status" value="1"/>
</dbReference>
<keyword evidence="5" id="KW-0244">Early protein</keyword>
<dbReference type="PIRSF" id="PIRSF003368">
    <property type="entry name" value="Large_T_antigen_polyomaV"/>
    <property type="match status" value="1"/>
</dbReference>
<comment type="subcellular location">
    <subcellularLocation>
        <location evidence="2">Host nucleus</location>
    </subcellularLocation>
</comment>
<proteinExistence type="predicted"/>
<dbReference type="EMBL" id="MG654479">
    <property type="protein sequence ID" value="AWD33720.1"/>
    <property type="molecule type" value="Genomic_DNA"/>
</dbReference>
<comment type="cofactor">
    <cofactor evidence="1">
        <name>Mg(2+)</name>
        <dbReference type="ChEBI" id="CHEBI:18420"/>
    </cofactor>
</comment>
<dbReference type="GO" id="GO:0008270">
    <property type="term" value="F:zinc ion binding"/>
    <property type="evidence" value="ECO:0007669"/>
    <property type="project" value="UniProtKB-KW"/>
</dbReference>
<dbReference type="GO" id="GO:0042025">
    <property type="term" value="C:host cell nucleus"/>
    <property type="evidence" value="ECO:0007669"/>
    <property type="project" value="UniProtKB-SubCell"/>
</dbReference>
<dbReference type="InterPro" id="IPR017910">
    <property type="entry name" value="Znf_lg_T-Ag_D1-typ"/>
</dbReference>
<evidence type="ECO:0000259" key="33">
    <source>
        <dbReference type="PROSITE" id="PS51206"/>
    </source>
</evidence>
<evidence type="ECO:0000256" key="31">
    <source>
        <dbReference type="SAM" id="MobiDB-lite"/>
    </source>
</evidence>
<dbReference type="InterPro" id="IPR003133">
    <property type="entry name" value="T_Ag_DNA-bd"/>
</dbReference>
<evidence type="ECO:0000256" key="1">
    <source>
        <dbReference type="ARBA" id="ARBA00001946"/>
    </source>
</evidence>
<dbReference type="InterPro" id="IPR027417">
    <property type="entry name" value="P-loop_NTPase"/>
</dbReference>
<evidence type="ECO:0000259" key="32">
    <source>
        <dbReference type="PROSITE" id="PS50076"/>
    </source>
</evidence>
<keyword evidence="24" id="KW-1096">Inhibition of host JAK1 by virus</keyword>
<evidence type="ECO:0000256" key="23">
    <source>
        <dbReference type="ARBA" id="ARBA00023309"/>
    </source>
</evidence>
<evidence type="ECO:0000256" key="15">
    <source>
        <dbReference type="ARBA" id="ARBA00022806"/>
    </source>
</evidence>
<dbReference type="InterPro" id="IPR036869">
    <property type="entry name" value="J_dom_sf"/>
</dbReference>
<evidence type="ECO:0000313" key="37">
    <source>
        <dbReference type="Proteomes" id="UP000682553"/>
    </source>
</evidence>
<evidence type="ECO:0000256" key="4">
    <source>
        <dbReference type="ARBA" id="ARBA00022504"/>
    </source>
</evidence>
<dbReference type="RefSeq" id="YP_010087536.1">
    <property type="nucleotide sequence ID" value="NC_055557.1"/>
</dbReference>
<evidence type="ECO:0000256" key="7">
    <source>
        <dbReference type="ARBA" id="ARBA00022562"/>
    </source>
</evidence>
<keyword evidence="14" id="KW-0378">Hydrolase</keyword>
<dbReference type="SUPFAM" id="SSF55464">
    <property type="entry name" value="Origin of replication-binding domain, RBD-like"/>
    <property type="match status" value="1"/>
</dbReference>
<protein>
    <recommendedName>
        <fullName evidence="3">Large T antigen</fullName>
        <ecNumber evidence="26">5.6.2.4</ecNumber>
    </recommendedName>
    <alternativeName>
        <fullName evidence="27">DNA 3'-5' helicase large T antigen</fullName>
    </alternativeName>
</protein>
<dbReference type="GO" id="GO:0039576">
    <property type="term" value="P:symbiont-mediated suppression of host JAK-STAT cascade via inhibition of JAK1 activity"/>
    <property type="evidence" value="ECO:0007669"/>
    <property type="project" value="UniProtKB-KW"/>
</dbReference>
<keyword evidence="6" id="KW-0597">Phosphoprotein</keyword>
<dbReference type="Gene3D" id="1.10.10.510">
    <property type="entry name" value="Zinc finger, large T-antigen D1 domain"/>
    <property type="match status" value="1"/>
</dbReference>
<feature type="DNA-binding region" description="T-ag OBD" evidence="29">
    <location>
        <begin position="133"/>
        <end position="246"/>
    </location>
</feature>
<keyword evidence="4" id="KW-1121">Modulation of host cell cycle by virus</keyword>
<keyword evidence="18" id="KW-0067">ATP-binding</keyword>
<gene>
    <name evidence="36" type="primary">620T</name>
</gene>
<name>A0A2S1CJH8_9POLY</name>
<dbReference type="SUPFAM" id="SSF52540">
    <property type="entry name" value="P-loop containing nucleoside triphosphate hydrolases"/>
    <property type="match status" value="1"/>
</dbReference>
<evidence type="ECO:0000259" key="34">
    <source>
        <dbReference type="PROSITE" id="PS51287"/>
    </source>
</evidence>
<dbReference type="KEGG" id="vg:65102822"/>
<dbReference type="GO" id="GO:0039502">
    <property type="term" value="P:symbiont-mediated suppression of host type I interferon-mediated signaling pathway"/>
    <property type="evidence" value="ECO:0007669"/>
    <property type="project" value="UniProtKB-KW"/>
</dbReference>
<organism evidence="36 37">
    <name type="scientific">Capra aegagrus polyomavirus 1</name>
    <dbReference type="NCBI Taxonomy" id="2170409"/>
    <lineage>
        <taxon>Viruses</taxon>
        <taxon>Monodnaviria</taxon>
        <taxon>Shotokuvirae</taxon>
        <taxon>Cossaviricota</taxon>
        <taxon>Papovaviricetes</taxon>
        <taxon>Sepolyvirales</taxon>
        <taxon>Polyomaviridae</taxon>
        <taxon>Epsilonpolyomavirus</taxon>
        <taxon>Epsilonpolyomavirus caprae</taxon>
    </lineage>
</organism>
<evidence type="ECO:0000256" key="9">
    <source>
        <dbReference type="ARBA" id="ARBA00022632"/>
    </source>
</evidence>
<dbReference type="CDD" id="cd06257">
    <property type="entry name" value="DnaJ"/>
    <property type="match status" value="1"/>
</dbReference>
<evidence type="ECO:0000256" key="21">
    <source>
        <dbReference type="ARBA" id="ARBA00023258"/>
    </source>
</evidence>
<dbReference type="EC" id="5.6.2.4" evidence="26"/>
<keyword evidence="8" id="KW-0945">Host-virus interaction</keyword>
<keyword evidence="12" id="KW-0547">Nucleotide-binding</keyword>
<dbReference type="GO" id="GO:0003688">
    <property type="term" value="F:DNA replication origin binding"/>
    <property type="evidence" value="ECO:0007669"/>
    <property type="project" value="InterPro"/>
</dbReference>
<dbReference type="PROSITE" id="PS50076">
    <property type="entry name" value="DNAJ_2"/>
    <property type="match status" value="1"/>
</dbReference>
<evidence type="ECO:0000256" key="13">
    <source>
        <dbReference type="ARBA" id="ARBA00022771"/>
    </source>
</evidence>
<feature type="region of interest" description="Disordered" evidence="31">
    <location>
        <begin position="98"/>
        <end position="131"/>
    </location>
</feature>
<evidence type="ECO:0000256" key="6">
    <source>
        <dbReference type="ARBA" id="ARBA00022553"/>
    </source>
</evidence>
<dbReference type="GO" id="GO:0039645">
    <property type="term" value="P:symbiont-mediated perturbation of host cell cycle G1/S transition checkpoint"/>
    <property type="evidence" value="ECO:0007669"/>
    <property type="project" value="UniProtKB-KW"/>
</dbReference>
<dbReference type="SUPFAM" id="SSF46565">
    <property type="entry name" value="Chaperone J-domain"/>
    <property type="match status" value="1"/>
</dbReference>
<dbReference type="PROSITE" id="PS51206">
    <property type="entry name" value="SF3_HELICASE_1"/>
    <property type="match status" value="1"/>
</dbReference>
<accession>A0A2S1CJH8</accession>
<evidence type="ECO:0000256" key="5">
    <source>
        <dbReference type="ARBA" id="ARBA00022518"/>
    </source>
</evidence>
<evidence type="ECO:0000256" key="20">
    <source>
        <dbReference type="ARBA" id="ARBA00023235"/>
    </source>
</evidence>
<keyword evidence="22" id="KW-0899">Viral immunoevasion</keyword>
<evidence type="ECO:0000256" key="8">
    <source>
        <dbReference type="ARBA" id="ARBA00022581"/>
    </source>
</evidence>
<keyword evidence="17" id="KW-0862">Zinc</keyword>
<evidence type="ECO:0000256" key="2">
    <source>
        <dbReference type="ARBA" id="ARBA00004147"/>
    </source>
</evidence>
<dbReference type="InterPro" id="IPR010932">
    <property type="entry name" value="Lg_T_Ag_Polyomavir_C"/>
</dbReference>
<dbReference type="PROSITE" id="PS51287">
    <property type="entry name" value="T_AG_OBD"/>
    <property type="match status" value="1"/>
</dbReference>
<evidence type="ECO:0000256" key="17">
    <source>
        <dbReference type="ARBA" id="ARBA00022833"/>
    </source>
</evidence>
<keyword evidence="37" id="KW-1185">Reference proteome</keyword>
<comment type="catalytic activity">
    <reaction evidence="25">
        <text>Couples ATP hydrolysis with the unwinding of duplex DNA by translocating in the 3'-5' direction.</text>
        <dbReference type="EC" id="5.6.2.4"/>
    </reaction>
</comment>
<keyword evidence="21" id="KW-0922">Interferon antiviral system evasion</keyword>
<keyword evidence="10" id="KW-0235">DNA replication</keyword>
<evidence type="ECO:0000256" key="14">
    <source>
        <dbReference type="ARBA" id="ARBA00022801"/>
    </source>
</evidence>
<dbReference type="Gene3D" id="3.40.1310.20">
    <property type="match status" value="1"/>
</dbReference>
<evidence type="ECO:0000256" key="19">
    <source>
        <dbReference type="ARBA" id="ARBA00023125"/>
    </source>
</evidence>
<evidence type="ECO:0000256" key="16">
    <source>
        <dbReference type="ARBA" id="ARBA00022830"/>
    </source>
</evidence>
<evidence type="ECO:0000256" key="18">
    <source>
        <dbReference type="ARBA" id="ARBA00022840"/>
    </source>
</evidence>
<feature type="compositionally biased region" description="Acidic residues" evidence="31">
    <location>
        <begin position="98"/>
        <end position="108"/>
    </location>
</feature>
<keyword evidence="23" id="KW-1078">G1/S host cell cycle checkpoint dysregulation by virus</keyword>
<dbReference type="Gene3D" id="1.20.1050.70">
    <property type="entry name" value="Large T antigen, SV40, domain 3"/>
    <property type="match status" value="1"/>
</dbReference>
<dbReference type="GO" id="GO:0005524">
    <property type="term" value="F:ATP binding"/>
    <property type="evidence" value="ECO:0007669"/>
    <property type="project" value="UniProtKB-KW"/>
</dbReference>
<dbReference type="GO" id="GO:0006260">
    <property type="term" value="P:DNA replication"/>
    <property type="evidence" value="ECO:0007669"/>
    <property type="project" value="UniProtKB-KW"/>
</dbReference>
<dbReference type="InterPro" id="IPR037102">
    <property type="entry name" value="Znf_lg_T-Ag_D1_dom_sf"/>
</dbReference>
<dbReference type="GeneID" id="65102822"/>
<feature type="domain" description="T-ag D1-type" evidence="35">
    <location>
        <begin position="256"/>
        <end position="349"/>
    </location>
</feature>
<keyword evidence="9" id="KW-1090">Inhibition of host innate immune response by virus</keyword>
<evidence type="ECO:0000256" key="10">
    <source>
        <dbReference type="ARBA" id="ARBA00022705"/>
    </source>
</evidence>
<keyword evidence="20" id="KW-0413">Isomerase</keyword>
<dbReference type="SMART" id="SM00271">
    <property type="entry name" value="DnaJ"/>
    <property type="match status" value="1"/>
</dbReference>
<evidence type="ECO:0000256" key="22">
    <source>
        <dbReference type="ARBA" id="ARBA00023280"/>
    </source>
</evidence>
<dbReference type="PROSITE" id="PS51341">
    <property type="entry name" value="ZF_LTAG_D1"/>
    <property type="match status" value="1"/>
</dbReference>
<evidence type="ECO:0000256" key="12">
    <source>
        <dbReference type="ARBA" id="ARBA00022741"/>
    </source>
</evidence>
<dbReference type="GO" id="GO:0052170">
    <property type="term" value="P:symbiont-mediated suppression of host innate immune response"/>
    <property type="evidence" value="ECO:0007669"/>
    <property type="project" value="UniProtKB-KW"/>
</dbReference>
<evidence type="ECO:0000256" key="28">
    <source>
        <dbReference type="ARBA" id="ARBA00048988"/>
    </source>
</evidence>
<feature type="domain" description="T-ag OBD" evidence="34">
    <location>
        <begin position="133"/>
        <end position="246"/>
    </location>
</feature>
<feature type="domain" description="J" evidence="32">
    <location>
        <begin position="10"/>
        <end position="73"/>
    </location>
</feature>
<evidence type="ECO:0000256" key="30">
    <source>
        <dbReference type="PROSITE-ProRule" id="PRU00671"/>
    </source>
</evidence>
<keyword evidence="16" id="KW-1114">Inhibition of host interferon signaling pathway by virus</keyword>
<evidence type="ECO:0000256" key="26">
    <source>
        <dbReference type="ARBA" id="ARBA00034808"/>
    </source>
</evidence>
<evidence type="ECO:0000256" key="25">
    <source>
        <dbReference type="ARBA" id="ARBA00034617"/>
    </source>
</evidence>
<keyword evidence="19 29" id="KW-0238">DNA-binding</keyword>
<comment type="catalytic activity">
    <reaction evidence="28">
        <text>ATP + H2O = ADP + phosphate + H(+)</text>
        <dbReference type="Rhea" id="RHEA:13065"/>
        <dbReference type="ChEBI" id="CHEBI:15377"/>
        <dbReference type="ChEBI" id="CHEBI:15378"/>
        <dbReference type="ChEBI" id="CHEBI:30616"/>
        <dbReference type="ChEBI" id="CHEBI:43474"/>
        <dbReference type="ChEBI" id="CHEBI:456216"/>
        <dbReference type="EC" id="5.6.2.4"/>
    </reaction>
</comment>
<evidence type="ECO:0000256" key="11">
    <source>
        <dbReference type="ARBA" id="ARBA00022723"/>
    </source>
</evidence>
<evidence type="ECO:0000256" key="27">
    <source>
        <dbReference type="ARBA" id="ARBA00045019"/>
    </source>
</evidence>
<dbReference type="InterPro" id="IPR014015">
    <property type="entry name" value="Helicase_SF3_DNA-vir"/>
</dbReference>
<keyword evidence="7" id="KW-1048">Host nucleus</keyword>
<evidence type="ECO:0000259" key="35">
    <source>
        <dbReference type="PROSITE" id="PS51341"/>
    </source>
</evidence>
<keyword evidence="11" id="KW-0479">Metal-binding</keyword>
<dbReference type="InterPro" id="IPR001623">
    <property type="entry name" value="DnaJ_domain"/>
</dbReference>
<dbReference type="GO" id="GO:0016787">
    <property type="term" value="F:hydrolase activity"/>
    <property type="evidence" value="ECO:0007669"/>
    <property type="project" value="UniProtKB-KW"/>
</dbReference>
<keyword evidence="13 30" id="KW-0863">Zinc-finger</keyword>
<feature type="domain" description="SF3 helicase" evidence="33">
    <location>
        <begin position="392"/>
        <end position="587"/>
    </location>
</feature>
<dbReference type="InterPro" id="IPR016392">
    <property type="entry name" value="Lg_T_Ag_polyomavir"/>
</dbReference>
<sequence length="620" mass="70641">MELTSEEYEELRGLLGTPDLGNAEILKKAFLKACKVHHPDKGGNEEAMKRLLHLYNKAKTSVTSTTSQVPEYGTSQWEQWWADFNEDFDSQDLHCDEELEPSDTEGEDIPAGSQAPGSQATPPKKPRTAPDFPEVLKEYVSNALFTNRTYNCFIIFTTAEKGKELYPCIQAAYKCTFIALYMYNGDSVLYIITVGKHRVNAMENLCSKKCTVSFLQAKGVLKPQEAYNVCCTFDLVSQNIQGGLPSSFFNPVQEEEKSVNWKLISEFACSIKCTDPLLLMALYLEFTSAPEACKVCDNPRRQEHRRHHNKDHTVNALLFQDSKTQKTICNQACDTVLAKRRLDMKTLTRTELLVQRWQGLFQEMDDIFGARGEEHLAHRMAAVMWLNALHPNMADMVFNYIKMVVENKPKQRYLLLKGPVNCGKTTVAAGLVSLCGGAYLNINCPPERLAFELGMAIDQFTVVFEDVKGKKAKKESLQTGIGFENLDNLRDHLDGAVPVNLERKHQNKVTQIFPPGIVTCNEYDLPLTVKIRMYQKVELLHNYMLYKSLKNTEEVGKKRYLQSGITWLLLLIYFRSVDDFNEALQNSVVTWKERIEKEVGDNWLLTMKENIEQGMNILKK</sequence>
<evidence type="ECO:0000256" key="29">
    <source>
        <dbReference type="PROSITE-ProRule" id="PRU00620"/>
    </source>
</evidence>
<dbReference type="Pfam" id="PF02217">
    <property type="entry name" value="T_Ag_DNA_bind"/>
    <property type="match status" value="1"/>
</dbReference>
<dbReference type="GO" id="GO:0043138">
    <property type="term" value="F:3'-5' DNA helicase activity"/>
    <property type="evidence" value="ECO:0007669"/>
    <property type="project" value="UniProtKB-EC"/>
</dbReference>
<evidence type="ECO:0000256" key="3">
    <source>
        <dbReference type="ARBA" id="ARBA00018805"/>
    </source>
</evidence>
<dbReference type="Gene3D" id="3.40.50.300">
    <property type="entry name" value="P-loop containing nucleotide triphosphate hydrolases"/>
    <property type="match status" value="1"/>
</dbReference>
<evidence type="ECO:0000256" key="24">
    <source>
        <dbReference type="ARBA" id="ARBA00023318"/>
    </source>
</evidence>
<dbReference type="Gene3D" id="1.10.287.110">
    <property type="entry name" value="DnaJ domain"/>
    <property type="match status" value="1"/>
</dbReference>
<dbReference type="Proteomes" id="UP000682553">
    <property type="component" value="Segment"/>
</dbReference>
<keyword evidence="15" id="KW-0347">Helicase</keyword>
<evidence type="ECO:0000313" key="36">
    <source>
        <dbReference type="EMBL" id="AWD33720.1"/>
    </source>
</evidence>
<reference evidence="36 37" key="1">
    <citation type="submission" date="2017-12" db="EMBL/GenBank/DDBJ databases">
        <title>Identification of novel polyomaviruses in members of multiple mammalian orders.</title>
        <authorList>
            <person name="Ehlers B."/>
            <person name="Walter C."/>
            <person name="Liebmann S."/>
            <person name="Richter D."/>
            <person name="Ulrich R.G."/>
            <person name="Leendertz F.H."/>
            <person name="Calvignac-Spencer S."/>
        </authorList>
    </citation>
    <scope>NUCLEOTIDE SEQUENCE [LARGE SCALE GENOMIC DNA]</scope>
    <source>
        <strain evidence="36">7515 C-008-11-3B</strain>
    </source>
</reference>